<comment type="caution">
    <text evidence="1">The sequence shown here is derived from an EMBL/GenBank/DDBJ whole genome shotgun (WGS) entry which is preliminary data.</text>
</comment>
<keyword evidence="2" id="KW-1185">Reference proteome</keyword>
<organism evidence="1 2">
    <name type="scientific">Paraburkholderia silviterrae</name>
    <dbReference type="NCBI Taxonomy" id="2528715"/>
    <lineage>
        <taxon>Bacteria</taxon>
        <taxon>Pseudomonadati</taxon>
        <taxon>Pseudomonadota</taxon>
        <taxon>Betaproteobacteria</taxon>
        <taxon>Burkholderiales</taxon>
        <taxon>Burkholderiaceae</taxon>
        <taxon>Paraburkholderia</taxon>
    </lineage>
</organism>
<proteinExistence type="predicted"/>
<protein>
    <submittedName>
        <fullName evidence="1">Uncharacterized protein</fullName>
    </submittedName>
</protein>
<dbReference type="RefSeq" id="WP_133192961.1">
    <property type="nucleotide sequence ID" value="NZ_JBHUCW010000015.1"/>
</dbReference>
<dbReference type="EMBL" id="SMRP01000001">
    <property type="protein sequence ID" value="TDG25909.1"/>
    <property type="molecule type" value="Genomic_DNA"/>
</dbReference>
<evidence type="ECO:0000313" key="1">
    <source>
        <dbReference type="EMBL" id="TDG25909.1"/>
    </source>
</evidence>
<sequence length="321" mass="34867">MDAKELKLVPIEPDDEMQTAGALAVRMDATAINRIWTANAVFRAMVAAAPAALPSDAAQAPIYQAKDRDAAKWLDCSEYAHAQMSKQPESFDTRIIYAAPVAPAAPAPTHLADGTVIDKSVVKRLAVQFGLLPDEADHSDEPRLDKRAKVGNTRFGVGVKWSTVIGAAIRQYEYDVTPEKEAQRIADGKAFWTDIVRASAVPQAGLTDEQMEALSDFIFRDMGSPSDWTGFDLDGARRALLAAHVTDQRVSEDAALDLLPITAKECEAAPQSGATLRNEDTTKGSISIPSVQLHGETGVLITAVWWDKEKPWFLNVQLCNP</sequence>
<dbReference type="Proteomes" id="UP000295722">
    <property type="component" value="Unassembled WGS sequence"/>
</dbReference>
<evidence type="ECO:0000313" key="2">
    <source>
        <dbReference type="Proteomes" id="UP000295722"/>
    </source>
</evidence>
<accession>A0A4R5MF73</accession>
<name>A0A4R5MF73_9BURK</name>
<gene>
    <name evidence="1" type="ORF">EYW47_00630</name>
</gene>
<dbReference type="AlphaFoldDB" id="A0A4R5MF73"/>
<dbReference type="OrthoDB" id="361944at2"/>
<reference evidence="1 2" key="1">
    <citation type="submission" date="2019-03" db="EMBL/GenBank/DDBJ databases">
        <title>Paraburkholderia sp. 4M-K11, isolated from subtropical forest soil.</title>
        <authorList>
            <person name="Gao Z.-H."/>
            <person name="Qiu L.-H."/>
        </authorList>
    </citation>
    <scope>NUCLEOTIDE SEQUENCE [LARGE SCALE GENOMIC DNA]</scope>
    <source>
        <strain evidence="1 2">4M-K11</strain>
    </source>
</reference>